<sequence>MHIFIFILIFILLDILFGVFLLYEYAILAQQREPDVAINALKFKSEAYQEVLGELQAREQKFGSISEKKYSSPF</sequence>
<gene>
    <name evidence="2" type="ORF">A3G45_01115</name>
</gene>
<protein>
    <submittedName>
        <fullName evidence="2">Uncharacterized protein</fullName>
    </submittedName>
</protein>
<proteinExistence type="predicted"/>
<keyword evidence="1" id="KW-0472">Membrane</keyword>
<keyword evidence="1" id="KW-0812">Transmembrane</keyword>
<evidence type="ECO:0000256" key="1">
    <source>
        <dbReference type="SAM" id="Phobius"/>
    </source>
</evidence>
<reference evidence="2 3" key="1">
    <citation type="journal article" date="2016" name="Nat. Commun.">
        <title>Thousands of microbial genomes shed light on interconnected biogeochemical processes in an aquifer system.</title>
        <authorList>
            <person name="Anantharaman K."/>
            <person name="Brown C.T."/>
            <person name="Hug L.A."/>
            <person name="Sharon I."/>
            <person name="Castelle C.J."/>
            <person name="Probst A.J."/>
            <person name="Thomas B.C."/>
            <person name="Singh A."/>
            <person name="Wilkins M.J."/>
            <person name="Karaoz U."/>
            <person name="Brodie E.L."/>
            <person name="Williams K.H."/>
            <person name="Hubbard S.S."/>
            <person name="Banfield J.F."/>
        </authorList>
    </citation>
    <scope>NUCLEOTIDE SEQUENCE [LARGE SCALE GENOMIC DNA]</scope>
</reference>
<evidence type="ECO:0000313" key="3">
    <source>
        <dbReference type="Proteomes" id="UP000178632"/>
    </source>
</evidence>
<dbReference type="Proteomes" id="UP000178632">
    <property type="component" value="Unassembled WGS sequence"/>
</dbReference>
<organism evidence="2 3">
    <name type="scientific">Candidatus Staskawiczbacteria bacterium RIFCSPLOWO2_12_FULL_37_15</name>
    <dbReference type="NCBI Taxonomy" id="1802218"/>
    <lineage>
        <taxon>Bacteria</taxon>
        <taxon>Candidatus Staskawicziibacteriota</taxon>
    </lineage>
</organism>
<dbReference type="EMBL" id="MHPE01000046">
    <property type="protein sequence ID" value="OGZ75561.1"/>
    <property type="molecule type" value="Genomic_DNA"/>
</dbReference>
<feature type="transmembrane region" description="Helical" evidence="1">
    <location>
        <begin position="6"/>
        <end position="23"/>
    </location>
</feature>
<accession>A0A1G2IM54</accession>
<dbReference type="AlphaFoldDB" id="A0A1G2IM54"/>
<comment type="caution">
    <text evidence="2">The sequence shown here is derived from an EMBL/GenBank/DDBJ whole genome shotgun (WGS) entry which is preliminary data.</text>
</comment>
<name>A0A1G2IM54_9BACT</name>
<keyword evidence="1" id="KW-1133">Transmembrane helix</keyword>
<evidence type="ECO:0000313" key="2">
    <source>
        <dbReference type="EMBL" id="OGZ75561.1"/>
    </source>
</evidence>